<keyword evidence="1" id="KW-0812">Transmembrane</keyword>
<keyword evidence="1" id="KW-0472">Membrane</keyword>
<gene>
    <name evidence="2" type="ORF">LEA_09621</name>
</gene>
<name>K1TGX6_9ZZZZ</name>
<accession>K1TGX6</accession>
<sequence>MMNHGIRRTENDRIMENQYVEPIAKLLRQVGLTEQITWQTQAIVLAGILLLSWLTAVLFRRLVIPALQKISSQTRVTWDDH</sequence>
<protein>
    <submittedName>
        <fullName evidence="2">Uncharacterized protein</fullName>
    </submittedName>
</protein>
<comment type="caution">
    <text evidence="2">The sequence shown here is derived from an EMBL/GenBank/DDBJ whole genome shotgun (WGS) entry which is preliminary data.</text>
</comment>
<feature type="transmembrane region" description="Helical" evidence="1">
    <location>
        <begin position="36"/>
        <end position="59"/>
    </location>
</feature>
<feature type="non-terminal residue" evidence="2">
    <location>
        <position position="81"/>
    </location>
</feature>
<keyword evidence="1" id="KW-1133">Transmembrane helix</keyword>
<reference evidence="2" key="1">
    <citation type="journal article" date="2013" name="Environ. Microbiol.">
        <title>Microbiota from the distal guts of lean and obese adolescents exhibit partial functional redundancy besides clear differences in community structure.</title>
        <authorList>
            <person name="Ferrer M."/>
            <person name="Ruiz A."/>
            <person name="Lanza F."/>
            <person name="Haange S.B."/>
            <person name="Oberbach A."/>
            <person name="Till H."/>
            <person name="Bargiela R."/>
            <person name="Campoy C."/>
            <person name="Segura M.T."/>
            <person name="Richter M."/>
            <person name="von Bergen M."/>
            <person name="Seifert J."/>
            <person name="Suarez A."/>
        </authorList>
    </citation>
    <scope>NUCLEOTIDE SEQUENCE</scope>
</reference>
<evidence type="ECO:0000256" key="1">
    <source>
        <dbReference type="SAM" id="Phobius"/>
    </source>
</evidence>
<proteinExistence type="predicted"/>
<dbReference type="AlphaFoldDB" id="K1TGX6"/>
<evidence type="ECO:0000313" key="2">
    <source>
        <dbReference type="EMBL" id="EKC66819.1"/>
    </source>
</evidence>
<organism evidence="2">
    <name type="scientific">human gut metagenome</name>
    <dbReference type="NCBI Taxonomy" id="408170"/>
    <lineage>
        <taxon>unclassified sequences</taxon>
        <taxon>metagenomes</taxon>
        <taxon>organismal metagenomes</taxon>
    </lineage>
</organism>
<dbReference type="EMBL" id="AJWY01006451">
    <property type="protein sequence ID" value="EKC66819.1"/>
    <property type="molecule type" value="Genomic_DNA"/>
</dbReference>